<feature type="coiled-coil region" evidence="1">
    <location>
        <begin position="134"/>
        <end position="196"/>
    </location>
</feature>
<dbReference type="GO" id="GO:0006313">
    <property type="term" value="P:DNA transposition"/>
    <property type="evidence" value="ECO:0007669"/>
    <property type="project" value="InterPro"/>
</dbReference>
<gene>
    <name evidence="4" type="ORF">QJU78_07500</name>
</gene>
<reference evidence="4" key="1">
    <citation type="journal article" date="2023" name="Front. Microbiol.">
        <title>Phylogeography and host specificity of Pasteurellaceae pathogenic to sea-farmed fish in the north-east Atlantic.</title>
        <authorList>
            <person name="Gulla S."/>
            <person name="Colquhoun D.J."/>
            <person name="Olsen A.B."/>
            <person name="Spilsberg B."/>
            <person name="Lagesen K."/>
            <person name="Aakesson C.P."/>
            <person name="Strom S."/>
            <person name="Manji F."/>
            <person name="Birkbeck T.H."/>
            <person name="Nilsen H.K."/>
        </authorList>
    </citation>
    <scope>NUCLEOTIDE SEQUENCE</scope>
    <source>
        <strain evidence="4">VIB1234</strain>
    </source>
</reference>
<dbReference type="EMBL" id="JASAYJ010000015">
    <property type="protein sequence ID" value="MDP8187612.1"/>
    <property type="molecule type" value="Genomic_DNA"/>
</dbReference>
<evidence type="ECO:0000256" key="1">
    <source>
        <dbReference type="SAM" id="Coils"/>
    </source>
</evidence>
<dbReference type="RefSeq" id="WP_211598578.1">
    <property type="nucleotide sequence ID" value="NZ_JAGRQI010000016.1"/>
</dbReference>
<comment type="caution">
    <text evidence="4">The sequence shown here is derived from an EMBL/GenBank/DDBJ whole genome shotgun (WGS) entry which is preliminary data.</text>
</comment>
<feature type="domain" description="Transposase IS116/IS110/IS902 C-terminal" evidence="3">
    <location>
        <begin position="206"/>
        <end position="288"/>
    </location>
</feature>
<proteinExistence type="predicted"/>
<organism evidence="4 5">
    <name type="scientific">Pasteurella atlantica</name>
    <dbReference type="NCBI Taxonomy" id="2827233"/>
    <lineage>
        <taxon>Bacteria</taxon>
        <taxon>Pseudomonadati</taxon>
        <taxon>Pseudomonadota</taxon>
        <taxon>Gammaproteobacteria</taxon>
        <taxon>Pasteurellales</taxon>
        <taxon>Pasteurellaceae</taxon>
        <taxon>Pasteurella</taxon>
    </lineage>
</organism>
<dbReference type="InterPro" id="IPR047650">
    <property type="entry name" value="Transpos_IS110"/>
</dbReference>
<dbReference type="GO" id="GO:0003677">
    <property type="term" value="F:DNA binding"/>
    <property type="evidence" value="ECO:0007669"/>
    <property type="project" value="InterPro"/>
</dbReference>
<feature type="domain" description="Transposase IS110-like N-terminal" evidence="2">
    <location>
        <begin position="7"/>
        <end position="161"/>
    </location>
</feature>
<dbReference type="Pfam" id="PF02371">
    <property type="entry name" value="Transposase_20"/>
    <property type="match status" value="1"/>
</dbReference>
<protein>
    <submittedName>
        <fullName evidence="4">Transposase</fullName>
    </submittedName>
</protein>
<keyword evidence="1" id="KW-0175">Coiled coil</keyword>
<sequence>MTYKVYVGIDVSKFNFDVAWVNKGSKKPKTKQFTNDTKGFDIFHRWIIKQSKKEAKDILVLMEATGVYHENLAYTLYDMGFGVSVVNPTYVKQFAGAMGSHSKTDKQDAKVLAQYASIKEIRLWEPEPEDVRYLKQLIARLDALEMDKQREKNRLEKLLSSKNNDVFLLESLQEMLDNLDEAIEKVQAKINEHIDNNPDLKSGFEHLVSIPGIGEKVAPRVLNLLKSKQFKSASECAAFVGLTPVQRQSGLMKGKPRISKKGNSTIRSKLYMCAMSAIKYNPDIKVQYERLLANGKCKKVALIAAMRKLLQICYGVIKHNSNYQPQIN</sequence>
<dbReference type="AlphaFoldDB" id="A0AAW8CTA8"/>
<evidence type="ECO:0000313" key="5">
    <source>
        <dbReference type="Proteomes" id="UP001230466"/>
    </source>
</evidence>
<evidence type="ECO:0000259" key="3">
    <source>
        <dbReference type="Pfam" id="PF02371"/>
    </source>
</evidence>
<evidence type="ECO:0000313" key="4">
    <source>
        <dbReference type="EMBL" id="MDP8187612.1"/>
    </source>
</evidence>
<name>A0AAW8CTA8_9PAST</name>
<evidence type="ECO:0000259" key="2">
    <source>
        <dbReference type="Pfam" id="PF01548"/>
    </source>
</evidence>
<dbReference type="InterPro" id="IPR002525">
    <property type="entry name" value="Transp_IS110-like_N"/>
</dbReference>
<dbReference type="GO" id="GO:0004803">
    <property type="term" value="F:transposase activity"/>
    <property type="evidence" value="ECO:0007669"/>
    <property type="project" value="InterPro"/>
</dbReference>
<dbReference type="PANTHER" id="PTHR33055:SF3">
    <property type="entry name" value="PUTATIVE TRANSPOSASE FOR IS117-RELATED"/>
    <property type="match status" value="1"/>
</dbReference>
<accession>A0AAW8CTA8</accession>
<dbReference type="InterPro" id="IPR003346">
    <property type="entry name" value="Transposase_20"/>
</dbReference>
<dbReference type="Proteomes" id="UP001230466">
    <property type="component" value="Unassembled WGS sequence"/>
</dbReference>
<dbReference type="Pfam" id="PF01548">
    <property type="entry name" value="DEDD_Tnp_IS110"/>
    <property type="match status" value="1"/>
</dbReference>
<dbReference type="PANTHER" id="PTHR33055">
    <property type="entry name" value="TRANSPOSASE FOR INSERTION SEQUENCE ELEMENT IS1111A"/>
    <property type="match status" value="1"/>
</dbReference>